<organism evidence="3">
    <name type="scientific">freshwater metagenome</name>
    <dbReference type="NCBI Taxonomy" id="449393"/>
    <lineage>
        <taxon>unclassified sequences</taxon>
        <taxon>metagenomes</taxon>
        <taxon>ecological metagenomes</taxon>
    </lineage>
</organism>
<dbReference type="PANTHER" id="PTHR13847:SF287">
    <property type="entry name" value="FAD-DEPENDENT OXIDOREDUCTASE DOMAIN-CONTAINING PROTEIN 1"/>
    <property type="match status" value="1"/>
</dbReference>
<keyword evidence="1" id="KW-0560">Oxidoreductase</keyword>
<dbReference type="Gene3D" id="3.50.50.60">
    <property type="entry name" value="FAD/NAD(P)-binding domain"/>
    <property type="match status" value="1"/>
</dbReference>
<evidence type="ECO:0000259" key="2">
    <source>
        <dbReference type="Pfam" id="PF01266"/>
    </source>
</evidence>
<dbReference type="PANTHER" id="PTHR13847">
    <property type="entry name" value="SARCOSINE DEHYDROGENASE-RELATED"/>
    <property type="match status" value="1"/>
</dbReference>
<sequence>MVSGRRRVVVIGGGIAGVSIAGELSHDHDVVLLEAEETLAHHTTGRSAAVLLPGYGNKVVRELTQRSIALYAERSNKYEVGLLEPRAFLQIAGADRADALRDIVSKTPTMHMIDVEDAFTMCPYLQRDAVAVAAIDETGSAIDVASLHQTYVREIAANGGVIVKNKRVDAIALGNRCVVSAGEETWECDLVVNAAGAWGDVVAAMANCKPVGLMPLRRTIFTTKVDPALGRGPMVFGTPEAYYFGLDHGVLLGSPADETLSEPCDARPEEIDVAQAIESINEVTTFNIRSIDTAWAGLRTFAPDRSPVVGSRSGEPNFFWFCGQGGYGIQMGPGLAEYGAFLVRGLVPEEHGAAQVAAERVSPNRFP</sequence>
<feature type="domain" description="FAD dependent oxidoreductase" evidence="2">
    <location>
        <begin position="7"/>
        <end position="340"/>
    </location>
</feature>
<dbReference type="GO" id="GO:0005737">
    <property type="term" value="C:cytoplasm"/>
    <property type="evidence" value="ECO:0007669"/>
    <property type="project" value="TreeGrafter"/>
</dbReference>
<dbReference type="Pfam" id="PF01266">
    <property type="entry name" value="DAO"/>
    <property type="match status" value="1"/>
</dbReference>
<dbReference type="GO" id="GO:0016491">
    <property type="term" value="F:oxidoreductase activity"/>
    <property type="evidence" value="ECO:0007669"/>
    <property type="project" value="UniProtKB-KW"/>
</dbReference>
<reference evidence="3" key="1">
    <citation type="submission" date="2020-05" db="EMBL/GenBank/DDBJ databases">
        <authorList>
            <person name="Chiriac C."/>
            <person name="Salcher M."/>
            <person name="Ghai R."/>
            <person name="Kavagutti S V."/>
        </authorList>
    </citation>
    <scope>NUCLEOTIDE SEQUENCE</scope>
</reference>
<dbReference type="SUPFAM" id="SSF51905">
    <property type="entry name" value="FAD/NAD(P)-binding domain"/>
    <property type="match status" value="1"/>
</dbReference>
<proteinExistence type="predicted"/>
<dbReference type="Gene3D" id="3.30.9.10">
    <property type="entry name" value="D-Amino Acid Oxidase, subunit A, domain 2"/>
    <property type="match status" value="1"/>
</dbReference>
<name>A0A6J6DAD5_9ZZZZ</name>
<dbReference type="AlphaFoldDB" id="A0A6J6DAD5"/>
<gene>
    <name evidence="3" type="ORF">UFOPK1619_00382</name>
</gene>
<dbReference type="InterPro" id="IPR036188">
    <property type="entry name" value="FAD/NAD-bd_sf"/>
</dbReference>
<dbReference type="EMBL" id="CAEZTI010000053">
    <property type="protein sequence ID" value="CAB4560832.1"/>
    <property type="molecule type" value="Genomic_DNA"/>
</dbReference>
<evidence type="ECO:0000313" key="3">
    <source>
        <dbReference type="EMBL" id="CAB4560832.1"/>
    </source>
</evidence>
<protein>
    <submittedName>
        <fullName evidence="3">Unannotated protein</fullName>
    </submittedName>
</protein>
<dbReference type="InterPro" id="IPR006076">
    <property type="entry name" value="FAD-dep_OxRdtase"/>
</dbReference>
<evidence type="ECO:0000256" key="1">
    <source>
        <dbReference type="ARBA" id="ARBA00023002"/>
    </source>
</evidence>
<accession>A0A6J6DAD5</accession>